<organism evidence="8 10">
    <name type="scientific">Digitaria exilis</name>
    <dbReference type="NCBI Taxonomy" id="1010633"/>
    <lineage>
        <taxon>Eukaryota</taxon>
        <taxon>Viridiplantae</taxon>
        <taxon>Streptophyta</taxon>
        <taxon>Embryophyta</taxon>
        <taxon>Tracheophyta</taxon>
        <taxon>Spermatophyta</taxon>
        <taxon>Magnoliopsida</taxon>
        <taxon>Liliopsida</taxon>
        <taxon>Poales</taxon>
        <taxon>Poaceae</taxon>
        <taxon>PACMAD clade</taxon>
        <taxon>Panicoideae</taxon>
        <taxon>Panicodae</taxon>
        <taxon>Paniceae</taxon>
        <taxon>Anthephorinae</taxon>
        <taxon>Digitaria</taxon>
    </lineage>
</organism>
<feature type="transmembrane region" description="Helical" evidence="7">
    <location>
        <begin position="143"/>
        <end position="161"/>
    </location>
</feature>
<keyword evidence="3 7" id="KW-0812">Transmembrane</keyword>
<dbReference type="OrthoDB" id="8904098at2759"/>
<evidence type="ECO:0000256" key="1">
    <source>
        <dbReference type="ARBA" id="ARBA00004141"/>
    </source>
</evidence>
<dbReference type="Gene3D" id="1.20.1250.20">
    <property type="entry name" value="MFS general substrate transporter like domains"/>
    <property type="match status" value="1"/>
</dbReference>
<feature type="transmembrane region" description="Helical" evidence="7">
    <location>
        <begin position="105"/>
        <end position="123"/>
    </location>
</feature>
<evidence type="ECO:0000256" key="7">
    <source>
        <dbReference type="SAM" id="Phobius"/>
    </source>
</evidence>
<comment type="similarity">
    <text evidence="2">Belongs to the major facilitator superfamily. Proton-dependent oligopeptide transporter (POT/PTR) (TC 2.A.17) family.</text>
</comment>
<keyword evidence="4 7" id="KW-1133">Transmembrane helix</keyword>
<name>A0A835DY15_9POAL</name>
<dbReference type="GO" id="GO:0016020">
    <property type="term" value="C:membrane"/>
    <property type="evidence" value="ECO:0007669"/>
    <property type="project" value="UniProtKB-SubCell"/>
</dbReference>
<evidence type="ECO:0000256" key="3">
    <source>
        <dbReference type="ARBA" id="ARBA00022692"/>
    </source>
</evidence>
<evidence type="ECO:0000256" key="2">
    <source>
        <dbReference type="ARBA" id="ARBA00005982"/>
    </source>
</evidence>
<dbReference type="GO" id="GO:0022857">
    <property type="term" value="F:transmembrane transporter activity"/>
    <property type="evidence" value="ECO:0007669"/>
    <property type="project" value="InterPro"/>
</dbReference>
<feature type="transmembrane region" description="Helical" evidence="7">
    <location>
        <begin position="32"/>
        <end position="52"/>
    </location>
</feature>
<feature type="transmembrane region" description="Helical" evidence="7">
    <location>
        <begin position="173"/>
        <end position="191"/>
    </location>
</feature>
<dbReference type="AlphaFoldDB" id="A0A835DY15"/>
<dbReference type="Pfam" id="PF00854">
    <property type="entry name" value="PTR2"/>
    <property type="match status" value="1"/>
</dbReference>
<dbReference type="EMBL" id="JACEFO010000619">
    <property type="protein sequence ID" value="KAF8762600.1"/>
    <property type="molecule type" value="Genomic_DNA"/>
</dbReference>
<accession>A0A835DY15</accession>
<comment type="subcellular location">
    <subcellularLocation>
        <location evidence="1">Membrane</location>
        <topology evidence="1">Multi-pass membrane protein</topology>
    </subcellularLocation>
</comment>
<protein>
    <submittedName>
        <fullName evidence="8">Uncharacterized protein</fullName>
    </submittedName>
</protein>
<keyword evidence="10" id="KW-1185">Reference proteome</keyword>
<evidence type="ECO:0000313" key="9">
    <source>
        <dbReference type="EMBL" id="KAF8762600.1"/>
    </source>
</evidence>
<evidence type="ECO:0000313" key="8">
    <source>
        <dbReference type="EMBL" id="KAF8652427.1"/>
    </source>
</evidence>
<feature type="transmembrane region" description="Helical" evidence="7">
    <location>
        <begin position="64"/>
        <end position="84"/>
    </location>
</feature>
<dbReference type="InterPro" id="IPR000109">
    <property type="entry name" value="POT_fam"/>
</dbReference>
<evidence type="ECO:0000256" key="4">
    <source>
        <dbReference type="ARBA" id="ARBA00022989"/>
    </source>
</evidence>
<reference evidence="8" key="1">
    <citation type="submission" date="2020-07" db="EMBL/GenBank/DDBJ databases">
        <title>Genome sequence and genetic diversity analysis of an under-domesticated orphan crop, white fonio (Digitaria exilis).</title>
        <authorList>
            <person name="Bennetzen J.L."/>
            <person name="Chen S."/>
            <person name="Ma X."/>
            <person name="Wang X."/>
            <person name="Yssel A.E.J."/>
            <person name="Chaluvadi S.R."/>
            <person name="Johnson M."/>
            <person name="Gangashetty P."/>
            <person name="Hamidou F."/>
            <person name="Sanogo M.D."/>
            <person name="Zwaenepoel A."/>
            <person name="Wallace J."/>
            <person name="Van De Peer Y."/>
            <person name="Van Deynze A."/>
        </authorList>
    </citation>
    <scope>NUCLEOTIDE SEQUENCE</scope>
    <source>
        <tissue evidence="8">Leaves</tissue>
    </source>
</reference>
<evidence type="ECO:0000256" key="5">
    <source>
        <dbReference type="ARBA" id="ARBA00023136"/>
    </source>
</evidence>
<dbReference type="InterPro" id="IPR036259">
    <property type="entry name" value="MFS_trans_sf"/>
</dbReference>
<keyword evidence="5 7" id="KW-0472">Membrane</keyword>
<dbReference type="Proteomes" id="UP000636709">
    <property type="component" value="Unassembled WGS sequence"/>
</dbReference>
<feature type="transmembrane region" description="Helical" evidence="7">
    <location>
        <begin position="211"/>
        <end position="232"/>
    </location>
</feature>
<sequence>MITASGGTPETTVGDHRRAASRGPQVPHWRPAFMVIGVSIDVIIGMVILQALAMDRSLGPRFNIPAGSITVCSFAAFIAATPVLERAVFPLWCRATGALPTPMKRVGLGHFVNIAGMVVAALVERRRLGIVSVHHGANEAPEWVTPMSVLWLLIPLGLVGAGEACISRACRRFLLLWGSISAVSTVFVDVVRRVTTWLPGNINLGRLDNLYWALAVTATVNSGYFLICVLLYKSSK</sequence>
<gene>
    <name evidence="9" type="ORF">HU200_009282</name>
    <name evidence="8" type="ORF">HU200_062757</name>
</gene>
<feature type="compositionally biased region" description="Polar residues" evidence="6">
    <location>
        <begin position="1"/>
        <end position="11"/>
    </location>
</feature>
<dbReference type="PANTHER" id="PTHR11654">
    <property type="entry name" value="OLIGOPEPTIDE TRANSPORTER-RELATED"/>
    <property type="match status" value="1"/>
</dbReference>
<proteinExistence type="inferred from homology"/>
<comment type="caution">
    <text evidence="8">The sequence shown here is derived from an EMBL/GenBank/DDBJ whole genome shotgun (WGS) entry which is preliminary data.</text>
</comment>
<evidence type="ECO:0000313" key="10">
    <source>
        <dbReference type="Proteomes" id="UP000636709"/>
    </source>
</evidence>
<evidence type="ECO:0000256" key="6">
    <source>
        <dbReference type="SAM" id="MobiDB-lite"/>
    </source>
</evidence>
<dbReference type="EMBL" id="JACEFO010002656">
    <property type="protein sequence ID" value="KAF8652427.1"/>
    <property type="molecule type" value="Genomic_DNA"/>
</dbReference>
<feature type="region of interest" description="Disordered" evidence="6">
    <location>
        <begin position="1"/>
        <end position="24"/>
    </location>
</feature>